<comment type="caution">
    <text evidence="1">The sequence shown here is derived from an EMBL/GenBank/DDBJ whole genome shotgun (WGS) entry which is preliminary data.</text>
</comment>
<proteinExistence type="predicted"/>
<sequence length="100" mass="10555">CGLAGKGSSSVWYGEREGCDQRAYGREREAACSMAGRRISSVRYGVVRLKHCAAACGLAGGEVAEQACGMAGKGSAACVVKDHSEYAKFFRMERMGVPAQ</sequence>
<gene>
    <name evidence="1" type="ORF">CYMTET_17783</name>
</gene>
<organism evidence="1 2">
    <name type="scientific">Cymbomonas tetramitiformis</name>
    <dbReference type="NCBI Taxonomy" id="36881"/>
    <lineage>
        <taxon>Eukaryota</taxon>
        <taxon>Viridiplantae</taxon>
        <taxon>Chlorophyta</taxon>
        <taxon>Pyramimonadophyceae</taxon>
        <taxon>Pyramimonadales</taxon>
        <taxon>Pyramimonadaceae</taxon>
        <taxon>Cymbomonas</taxon>
    </lineage>
</organism>
<feature type="non-terminal residue" evidence="1">
    <location>
        <position position="1"/>
    </location>
</feature>
<dbReference type="Proteomes" id="UP001190700">
    <property type="component" value="Unassembled WGS sequence"/>
</dbReference>
<evidence type="ECO:0000313" key="2">
    <source>
        <dbReference type="Proteomes" id="UP001190700"/>
    </source>
</evidence>
<accession>A0AAE0GAR7</accession>
<protein>
    <submittedName>
        <fullName evidence="1">Uncharacterized protein</fullName>
    </submittedName>
</protein>
<dbReference type="EMBL" id="LGRX02008014">
    <property type="protein sequence ID" value="KAK3274011.1"/>
    <property type="molecule type" value="Genomic_DNA"/>
</dbReference>
<keyword evidence="2" id="KW-1185">Reference proteome</keyword>
<dbReference type="AlphaFoldDB" id="A0AAE0GAR7"/>
<feature type="non-terminal residue" evidence="1">
    <location>
        <position position="100"/>
    </location>
</feature>
<evidence type="ECO:0000313" key="1">
    <source>
        <dbReference type="EMBL" id="KAK3274011.1"/>
    </source>
</evidence>
<name>A0AAE0GAR7_9CHLO</name>
<reference evidence="1 2" key="1">
    <citation type="journal article" date="2015" name="Genome Biol. Evol.">
        <title>Comparative Genomics of a Bacterivorous Green Alga Reveals Evolutionary Causalities and Consequences of Phago-Mixotrophic Mode of Nutrition.</title>
        <authorList>
            <person name="Burns J.A."/>
            <person name="Paasch A."/>
            <person name="Narechania A."/>
            <person name="Kim E."/>
        </authorList>
    </citation>
    <scope>NUCLEOTIDE SEQUENCE [LARGE SCALE GENOMIC DNA]</scope>
    <source>
        <strain evidence="1 2">PLY_AMNH</strain>
    </source>
</reference>